<keyword evidence="6" id="KW-0862">Zinc</keyword>
<dbReference type="PROSITE" id="PS00485">
    <property type="entry name" value="A_DEAMINASE"/>
    <property type="match status" value="1"/>
</dbReference>
<keyword evidence="5" id="KW-0378">Hydrolase</keyword>
<organism evidence="8 9">
    <name type="scientific">Pseudofrankia asymbiotica</name>
    <dbReference type="NCBI Taxonomy" id="1834516"/>
    <lineage>
        <taxon>Bacteria</taxon>
        <taxon>Bacillati</taxon>
        <taxon>Actinomycetota</taxon>
        <taxon>Actinomycetes</taxon>
        <taxon>Frankiales</taxon>
        <taxon>Frankiaceae</taxon>
        <taxon>Pseudofrankia</taxon>
    </lineage>
</organism>
<dbReference type="RefSeq" id="WP_076822237.1">
    <property type="nucleotide sequence ID" value="NZ_MOMC01000102.1"/>
</dbReference>
<dbReference type="InterPro" id="IPR006330">
    <property type="entry name" value="Ado/ade_deaminase"/>
</dbReference>
<dbReference type="Gene3D" id="3.20.20.140">
    <property type="entry name" value="Metal-dependent hydrolases"/>
    <property type="match status" value="1"/>
</dbReference>
<evidence type="ECO:0000256" key="4">
    <source>
        <dbReference type="ARBA" id="ARBA00022723"/>
    </source>
</evidence>
<feature type="domain" description="Adenosine deaminase" evidence="7">
    <location>
        <begin position="166"/>
        <end position="287"/>
    </location>
</feature>
<dbReference type="OrthoDB" id="105475at2"/>
<protein>
    <recommendedName>
        <fullName evidence="3">adenosine deaminase</fullName>
        <ecNumber evidence="3">3.5.4.4</ecNumber>
    </recommendedName>
</protein>
<evidence type="ECO:0000256" key="3">
    <source>
        <dbReference type="ARBA" id="ARBA00012784"/>
    </source>
</evidence>
<evidence type="ECO:0000256" key="5">
    <source>
        <dbReference type="ARBA" id="ARBA00022801"/>
    </source>
</evidence>
<dbReference type="GO" id="GO:0004000">
    <property type="term" value="F:adenosine deaminase activity"/>
    <property type="evidence" value="ECO:0007669"/>
    <property type="project" value="TreeGrafter"/>
</dbReference>
<dbReference type="GO" id="GO:0046103">
    <property type="term" value="P:inosine biosynthetic process"/>
    <property type="evidence" value="ECO:0007669"/>
    <property type="project" value="TreeGrafter"/>
</dbReference>
<proteinExistence type="inferred from homology"/>
<dbReference type="GO" id="GO:0006154">
    <property type="term" value="P:adenosine catabolic process"/>
    <property type="evidence" value="ECO:0007669"/>
    <property type="project" value="TreeGrafter"/>
</dbReference>
<dbReference type="EMBL" id="MOMC01000102">
    <property type="protein sequence ID" value="ONH22646.1"/>
    <property type="molecule type" value="Genomic_DNA"/>
</dbReference>
<dbReference type="InterPro" id="IPR032466">
    <property type="entry name" value="Metal_Hydrolase"/>
</dbReference>
<accession>A0A1V2I296</accession>
<evidence type="ECO:0000313" key="8">
    <source>
        <dbReference type="EMBL" id="ONH22646.1"/>
    </source>
</evidence>
<dbReference type="GO" id="GO:0043103">
    <property type="term" value="P:hypoxanthine salvage"/>
    <property type="evidence" value="ECO:0007669"/>
    <property type="project" value="TreeGrafter"/>
</dbReference>
<comment type="caution">
    <text evidence="8">The sequence shown here is derived from an EMBL/GenBank/DDBJ whole genome shotgun (WGS) entry which is preliminary data.</text>
</comment>
<dbReference type="GO" id="GO:0009168">
    <property type="term" value="P:purine ribonucleoside monophosphate biosynthetic process"/>
    <property type="evidence" value="ECO:0007669"/>
    <property type="project" value="InterPro"/>
</dbReference>
<dbReference type="AlphaFoldDB" id="A0A1V2I296"/>
<dbReference type="PANTHER" id="PTHR11409">
    <property type="entry name" value="ADENOSINE DEAMINASE"/>
    <property type="match status" value="1"/>
</dbReference>
<dbReference type="GO" id="GO:0046872">
    <property type="term" value="F:metal ion binding"/>
    <property type="evidence" value="ECO:0007669"/>
    <property type="project" value="UniProtKB-KW"/>
</dbReference>
<name>A0A1V2I296_9ACTN</name>
<sequence>MYSLLHCHFESALRALDLARPERVHHLRALYRTPGYLGSSPAERLTLLWRTVLSLTEDDEEIFAESTFHLVVQRLLAEMRASQVEHADLRIGPSTGRWRWMRSAADGIDIFRKELAGSHDLSIAFLAGINMTKPADELDALFDLLLTDGELTARLAGVDVNFLAADLPKFNRYLTALQALQTAGLKVNIHLGELFGNEISHHVLSQITPDRIGHGVLLLHDQYLVEMIKERDVCLDMCPTSNTLLGVTDWTHHSPASRALQLGIPVSINTDDPVLFRTDIDREIHRAGLTDGQRDMVVACAKRYRYGTS</sequence>
<evidence type="ECO:0000313" key="9">
    <source>
        <dbReference type="Proteomes" id="UP000188929"/>
    </source>
</evidence>
<evidence type="ECO:0000256" key="1">
    <source>
        <dbReference type="ARBA" id="ARBA00001947"/>
    </source>
</evidence>
<keyword evidence="4" id="KW-0479">Metal-binding</keyword>
<evidence type="ECO:0000259" key="7">
    <source>
        <dbReference type="Pfam" id="PF00962"/>
    </source>
</evidence>
<dbReference type="Proteomes" id="UP000188929">
    <property type="component" value="Unassembled WGS sequence"/>
</dbReference>
<comment type="cofactor">
    <cofactor evidence="1">
        <name>Zn(2+)</name>
        <dbReference type="ChEBI" id="CHEBI:29105"/>
    </cofactor>
</comment>
<dbReference type="InterPro" id="IPR001365">
    <property type="entry name" value="A_deaminase_dom"/>
</dbReference>
<dbReference type="InterPro" id="IPR006650">
    <property type="entry name" value="A/AMP_deam_AS"/>
</dbReference>
<gene>
    <name evidence="8" type="ORF">BL253_35080</name>
</gene>
<dbReference type="EC" id="3.5.4.4" evidence="3"/>
<reference evidence="9" key="1">
    <citation type="submission" date="2016-10" db="EMBL/GenBank/DDBJ databases">
        <title>Frankia sp. NRRL B-16386 Genome sequencing.</title>
        <authorList>
            <person name="Ghodhbane-Gtari F."/>
            <person name="Swanson E."/>
            <person name="Gueddou A."/>
            <person name="Hezbri K."/>
            <person name="Ktari K."/>
            <person name="Nouioui I."/>
            <person name="Morris K."/>
            <person name="Simpson S."/>
            <person name="Abebe-Akele F."/>
            <person name="Thomas K."/>
            <person name="Gtari M."/>
            <person name="Tisa L.S."/>
        </authorList>
    </citation>
    <scope>NUCLEOTIDE SEQUENCE [LARGE SCALE GENOMIC DNA]</scope>
    <source>
        <strain evidence="9">NRRL B-16386</strain>
    </source>
</reference>
<dbReference type="STRING" id="1834516.BL253_35080"/>
<dbReference type="SUPFAM" id="SSF51556">
    <property type="entry name" value="Metallo-dependent hydrolases"/>
    <property type="match status" value="1"/>
</dbReference>
<keyword evidence="9" id="KW-1185">Reference proteome</keyword>
<comment type="similarity">
    <text evidence="2">Belongs to the metallo-dependent hydrolases superfamily. Adenosine and AMP deaminases family.</text>
</comment>
<dbReference type="PANTHER" id="PTHR11409:SF43">
    <property type="entry name" value="ADENOSINE DEAMINASE"/>
    <property type="match status" value="1"/>
</dbReference>
<dbReference type="Pfam" id="PF00962">
    <property type="entry name" value="A_deaminase"/>
    <property type="match status" value="1"/>
</dbReference>
<evidence type="ECO:0000256" key="2">
    <source>
        <dbReference type="ARBA" id="ARBA00006676"/>
    </source>
</evidence>
<evidence type="ECO:0000256" key="6">
    <source>
        <dbReference type="ARBA" id="ARBA00022833"/>
    </source>
</evidence>
<dbReference type="GO" id="GO:0005829">
    <property type="term" value="C:cytosol"/>
    <property type="evidence" value="ECO:0007669"/>
    <property type="project" value="TreeGrafter"/>
</dbReference>